<dbReference type="CDD" id="cd17945">
    <property type="entry name" value="DEADc_DDX23"/>
    <property type="match status" value="1"/>
</dbReference>
<dbReference type="PROSITE" id="PS51194">
    <property type="entry name" value="HELICASE_CTER"/>
    <property type="match status" value="1"/>
</dbReference>
<keyword evidence="2 6" id="KW-0547">Nucleotide-binding</keyword>
<feature type="domain" description="Helicase C-terminal" evidence="9">
    <location>
        <begin position="604"/>
        <end position="749"/>
    </location>
</feature>
<protein>
    <recommendedName>
        <fullName evidence="1">RNA helicase</fullName>
        <ecNumber evidence="1">3.6.4.13</ecNumber>
    </recommendedName>
</protein>
<dbReference type="SMART" id="SM00490">
    <property type="entry name" value="HELICc"/>
    <property type="match status" value="1"/>
</dbReference>
<evidence type="ECO:0000256" key="7">
    <source>
        <dbReference type="SAM" id="MobiDB-lite"/>
    </source>
</evidence>
<accession>A0ABD3PJZ7</accession>
<evidence type="ECO:0000256" key="5">
    <source>
        <dbReference type="ARBA" id="ARBA00022840"/>
    </source>
</evidence>
<evidence type="ECO:0000256" key="4">
    <source>
        <dbReference type="ARBA" id="ARBA00022806"/>
    </source>
</evidence>
<evidence type="ECO:0000256" key="3">
    <source>
        <dbReference type="ARBA" id="ARBA00022801"/>
    </source>
</evidence>
<dbReference type="Pfam" id="PF00270">
    <property type="entry name" value="DEAD"/>
    <property type="match status" value="1"/>
</dbReference>
<dbReference type="InterPro" id="IPR027417">
    <property type="entry name" value="P-loop_NTPase"/>
</dbReference>
<keyword evidence="11" id="KW-1185">Reference proteome</keyword>
<comment type="caution">
    <text evidence="10">The sequence shown here is derived from an EMBL/GenBank/DDBJ whole genome shotgun (WGS) entry which is preliminary data.</text>
</comment>
<evidence type="ECO:0000259" key="9">
    <source>
        <dbReference type="PROSITE" id="PS51194"/>
    </source>
</evidence>
<feature type="compositionally biased region" description="Polar residues" evidence="7">
    <location>
        <begin position="263"/>
        <end position="277"/>
    </location>
</feature>
<feature type="compositionally biased region" description="Polar residues" evidence="7">
    <location>
        <begin position="161"/>
        <end position="174"/>
    </location>
</feature>
<dbReference type="InterPro" id="IPR000629">
    <property type="entry name" value="RNA-helicase_DEAD-box_CS"/>
</dbReference>
<dbReference type="Pfam" id="PF00271">
    <property type="entry name" value="Helicase_C"/>
    <property type="match status" value="1"/>
</dbReference>
<dbReference type="PROSITE" id="PS51192">
    <property type="entry name" value="HELICASE_ATP_BIND_1"/>
    <property type="match status" value="1"/>
</dbReference>
<dbReference type="InterPro" id="IPR014001">
    <property type="entry name" value="Helicase_ATP-bd"/>
</dbReference>
<dbReference type="GO" id="GO:0016787">
    <property type="term" value="F:hydrolase activity"/>
    <property type="evidence" value="ECO:0007669"/>
    <property type="project" value="UniProtKB-KW"/>
</dbReference>
<dbReference type="EMBL" id="JABMIG020000189">
    <property type="protein sequence ID" value="KAL3786690.1"/>
    <property type="molecule type" value="Genomic_DNA"/>
</dbReference>
<dbReference type="CDD" id="cd18787">
    <property type="entry name" value="SF2_C_DEAD"/>
    <property type="match status" value="1"/>
</dbReference>
<evidence type="ECO:0000259" key="8">
    <source>
        <dbReference type="PROSITE" id="PS51192"/>
    </source>
</evidence>
<comment type="similarity">
    <text evidence="6">Belongs to the DEAD box helicase family.</text>
</comment>
<name>A0ABD3PJZ7_9STRA</name>
<dbReference type="PANTHER" id="PTHR47958">
    <property type="entry name" value="ATP-DEPENDENT RNA HELICASE DBP3"/>
    <property type="match status" value="1"/>
</dbReference>
<evidence type="ECO:0000256" key="6">
    <source>
        <dbReference type="RuleBase" id="RU000492"/>
    </source>
</evidence>
<gene>
    <name evidence="10" type="ORF">HJC23_002779</name>
</gene>
<dbReference type="Proteomes" id="UP001516023">
    <property type="component" value="Unassembled WGS sequence"/>
</dbReference>
<feature type="compositionally biased region" description="Basic and acidic residues" evidence="7">
    <location>
        <begin position="39"/>
        <end position="50"/>
    </location>
</feature>
<feature type="region of interest" description="Disordered" evidence="7">
    <location>
        <begin position="122"/>
        <end position="174"/>
    </location>
</feature>
<keyword evidence="3 6" id="KW-0378">Hydrolase</keyword>
<dbReference type="GO" id="GO:0003724">
    <property type="term" value="F:RNA helicase activity"/>
    <property type="evidence" value="ECO:0007669"/>
    <property type="project" value="UniProtKB-EC"/>
</dbReference>
<feature type="compositionally biased region" description="Basic and acidic residues" evidence="7">
    <location>
        <begin position="75"/>
        <end position="86"/>
    </location>
</feature>
<feature type="domain" description="Helicase ATP-binding" evidence="8">
    <location>
        <begin position="368"/>
        <end position="575"/>
    </location>
</feature>
<sequence>MDPSIDPPLINPALLASLSESERAEALAAAAAAKRAEERAAKRAAEREATKQAQSLHQVELSLEEEEARALAEALEEKRRQRERENCAGSNGRGTVSSSLIGSSKAAADGLVFVSKKKRGAGFVANGDDGSHAANAAPSTEDALESRIGFKRKNDGEHPADSSSEPQASHLTASQLASIKRAYLGEKALETADASTSNTNHASDMRDVINVRQRLRDERAKRRVKKTTFKFEWGNEEDTFEEEDPLYSGAIAASHTTNKNKKSATSQSKQSNSNRDSNLALGKRKARHDSIATVSSVASKPVSKMTPRDWRIFRENYDIVVKGGKSPPPLRSFRETPVGVPPIHPSLIDAIENKLMYKEPSPIQRQAIPIGMQRRDLIGIAETGSGKTAAFGIPLCHHVLSFPQSILDTVAEEGPLALVMAPTRELALQINTEFGKLLSSQKNVVSLAVVGGQSITEQATKLRNGVHVVVGTPGRINDCVEMAYLVLNQCSYIVLDEADRMIDLGFAPQIEQILDAMGGKLKSENESEAYEQERQDLESLGKVVPRHRLTAMFSATMPAEVERIAKRYLRHPVVVTIGDQDSGKNARITQRVLYLSSPAQKESTLRDILRRSRPDEKIIVFVNEKKHADGVGRMVENAGRRTVVLHGGKTQEQREENLAVFRRGGVVLVATDVAGRGLDIPDVQHVINFDLPTRSIDNYSHRIGRTGRAGKEGLATSFMTDEDEGIMAPLKNYLESTGSPVPDKLARHPAAASGTGAFIR</sequence>
<keyword evidence="4 6" id="KW-0347">Helicase</keyword>
<dbReference type="PROSITE" id="PS00039">
    <property type="entry name" value="DEAD_ATP_HELICASE"/>
    <property type="match status" value="1"/>
</dbReference>
<feature type="region of interest" description="Disordered" evidence="7">
    <location>
        <begin position="254"/>
        <end position="295"/>
    </location>
</feature>
<reference evidence="10 11" key="1">
    <citation type="journal article" date="2020" name="G3 (Bethesda)">
        <title>Improved Reference Genome for Cyclotella cryptica CCMP332, a Model for Cell Wall Morphogenesis, Salinity Adaptation, and Lipid Production in Diatoms (Bacillariophyta).</title>
        <authorList>
            <person name="Roberts W.R."/>
            <person name="Downey K.M."/>
            <person name="Ruck E.C."/>
            <person name="Traller J.C."/>
            <person name="Alverson A.J."/>
        </authorList>
    </citation>
    <scope>NUCLEOTIDE SEQUENCE [LARGE SCALE GENOMIC DNA]</scope>
    <source>
        <strain evidence="10 11">CCMP332</strain>
    </source>
</reference>
<dbReference type="SUPFAM" id="SSF52540">
    <property type="entry name" value="P-loop containing nucleoside triphosphate hydrolases"/>
    <property type="match status" value="1"/>
</dbReference>
<feature type="region of interest" description="Disordered" evidence="7">
    <location>
        <begin position="739"/>
        <end position="760"/>
    </location>
</feature>
<dbReference type="Gene3D" id="3.40.50.300">
    <property type="entry name" value="P-loop containing nucleotide triphosphate hydrolases"/>
    <property type="match status" value="2"/>
</dbReference>
<dbReference type="InterPro" id="IPR001650">
    <property type="entry name" value="Helicase_C-like"/>
</dbReference>
<dbReference type="SMART" id="SM00487">
    <property type="entry name" value="DEXDc"/>
    <property type="match status" value="1"/>
</dbReference>
<evidence type="ECO:0000256" key="2">
    <source>
        <dbReference type="ARBA" id="ARBA00022741"/>
    </source>
</evidence>
<proteinExistence type="inferred from homology"/>
<dbReference type="EC" id="3.6.4.13" evidence="1"/>
<keyword evidence="5 6" id="KW-0067">ATP-binding</keyword>
<feature type="region of interest" description="Disordered" evidence="7">
    <location>
        <begin position="39"/>
        <end position="101"/>
    </location>
</feature>
<dbReference type="AlphaFoldDB" id="A0ABD3PJZ7"/>
<dbReference type="InterPro" id="IPR011545">
    <property type="entry name" value="DEAD/DEAH_box_helicase_dom"/>
</dbReference>
<dbReference type="GO" id="GO:0005524">
    <property type="term" value="F:ATP binding"/>
    <property type="evidence" value="ECO:0007669"/>
    <property type="project" value="UniProtKB-KW"/>
</dbReference>
<evidence type="ECO:0000313" key="10">
    <source>
        <dbReference type="EMBL" id="KAL3786690.1"/>
    </source>
</evidence>
<evidence type="ECO:0000313" key="11">
    <source>
        <dbReference type="Proteomes" id="UP001516023"/>
    </source>
</evidence>
<organism evidence="10 11">
    <name type="scientific">Cyclotella cryptica</name>
    <dbReference type="NCBI Taxonomy" id="29204"/>
    <lineage>
        <taxon>Eukaryota</taxon>
        <taxon>Sar</taxon>
        <taxon>Stramenopiles</taxon>
        <taxon>Ochrophyta</taxon>
        <taxon>Bacillariophyta</taxon>
        <taxon>Coscinodiscophyceae</taxon>
        <taxon>Thalassiosirophycidae</taxon>
        <taxon>Stephanodiscales</taxon>
        <taxon>Stephanodiscaceae</taxon>
        <taxon>Cyclotella</taxon>
    </lineage>
</organism>
<evidence type="ECO:0000256" key="1">
    <source>
        <dbReference type="ARBA" id="ARBA00012552"/>
    </source>
</evidence>